<evidence type="ECO:0000313" key="7">
    <source>
        <dbReference type="Proteomes" id="UP000321103"/>
    </source>
</evidence>
<dbReference type="PROSITE" id="PS00356">
    <property type="entry name" value="HTH_LACI_1"/>
    <property type="match status" value="1"/>
</dbReference>
<dbReference type="PANTHER" id="PTHR30146">
    <property type="entry name" value="LACI-RELATED TRANSCRIPTIONAL REPRESSOR"/>
    <property type="match status" value="1"/>
</dbReference>
<keyword evidence="3" id="KW-0238">DNA-binding</keyword>
<accession>A0A512III2</accession>
<dbReference type="PROSITE" id="PS50932">
    <property type="entry name" value="HTH_LACI_2"/>
    <property type="match status" value="1"/>
</dbReference>
<evidence type="ECO:0000256" key="3">
    <source>
        <dbReference type="ARBA" id="ARBA00023125"/>
    </source>
</evidence>
<dbReference type="Pfam" id="PF00532">
    <property type="entry name" value="Peripla_BP_1"/>
    <property type="match status" value="1"/>
</dbReference>
<dbReference type="GO" id="GO:0003700">
    <property type="term" value="F:DNA-binding transcription factor activity"/>
    <property type="evidence" value="ECO:0007669"/>
    <property type="project" value="TreeGrafter"/>
</dbReference>
<dbReference type="PANTHER" id="PTHR30146:SF148">
    <property type="entry name" value="HTH-TYPE TRANSCRIPTIONAL REPRESSOR PURR-RELATED"/>
    <property type="match status" value="1"/>
</dbReference>
<dbReference type="InterPro" id="IPR001761">
    <property type="entry name" value="Peripla_BP/Lac1_sug-bd_dom"/>
</dbReference>
<comment type="caution">
    <text evidence="6">The sequence shown here is derived from an EMBL/GenBank/DDBJ whole genome shotgun (WGS) entry which is preliminary data.</text>
</comment>
<evidence type="ECO:0000256" key="1">
    <source>
        <dbReference type="ARBA" id="ARBA00022491"/>
    </source>
</evidence>
<sequence>MIPQKTRPATIADVARRAGVSKSSAARALGSYGTVSAAAREKVQAAAEELGYRPNVLARSINTGETKTIGVVVGDIENDYFGLATRGISDIAKKAGYDVILINTSENPEAEVDAVRILLEKRVDGLIVAPATALVTDHLQDTHRAGVPLVLLDRQIETLPAVSASVHIAPAAKEATSTLLAAGHRRIAFISSLQTHGETYRPGMRIPVSSVQDRLTGIVDGLQQYGVEPTKDLIRFNALGERVTARIIDELLALESPPTAILASDGLIALDVLLALQHRNLEIPKNMSFVMFDDARWAQLMTPPLSVIAQPIYEVGVSAATALLQVLAGAYPAASPARLKARFINRKSICPPSE</sequence>
<dbReference type="SUPFAM" id="SSF53822">
    <property type="entry name" value="Periplasmic binding protein-like I"/>
    <property type="match status" value="1"/>
</dbReference>
<dbReference type="SUPFAM" id="SSF47413">
    <property type="entry name" value="lambda repressor-like DNA-binding domains"/>
    <property type="match status" value="1"/>
</dbReference>
<proteinExistence type="predicted"/>
<dbReference type="Proteomes" id="UP000321103">
    <property type="component" value="Unassembled WGS sequence"/>
</dbReference>
<dbReference type="InterPro" id="IPR028082">
    <property type="entry name" value="Peripla_BP_I"/>
</dbReference>
<name>A0A512III2_9MICC</name>
<dbReference type="CDD" id="cd01392">
    <property type="entry name" value="HTH_LacI"/>
    <property type="match status" value="1"/>
</dbReference>
<reference evidence="6 7" key="1">
    <citation type="submission" date="2019-07" db="EMBL/GenBank/DDBJ databases">
        <title>Whole genome shotgun sequence of Kocuria turfanensis NBRC 107627.</title>
        <authorList>
            <person name="Hosoyama A."/>
            <person name="Uohara A."/>
            <person name="Ohji S."/>
            <person name="Ichikawa N."/>
        </authorList>
    </citation>
    <scope>NUCLEOTIDE SEQUENCE [LARGE SCALE GENOMIC DNA]</scope>
    <source>
        <strain evidence="6 7">NBRC 107627</strain>
    </source>
</reference>
<evidence type="ECO:0000313" key="6">
    <source>
        <dbReference type="EMBL" id="GEO97525.1"/>
    </source>
</evidence>
<evidence type="ECO:0000256" key="2">
    <source>
        <dbReference type="ARBA" id="ARBA00023015"/>
    </source>
</evidence>
<dbReference type="GO" id="GO:0000976">
    <property type="term" value="F:transcription cis-regulatory region binding"/>
    <property type="evidence" value="ECO:0007669"/>
    <property type="project" value="TreeGrafter"/>
</dbReference>
<keyword evidence="7" id="KW-1185">Reference proteome</keyword>
<dbReference type="InterPro" id="IPR010982">
    <property type="entry name" value="Lambda_DNA-bd_dom_sf"/>
</dbReference>
<protein>
    <submittedName>
        <fullName evidence="6">LacI family transcriptional regulator</fullName>
    </submittedName>
</protein>
<keyword evidence="4" id="KW-0804">Transcription</keyword>
<dbReference type="CDD" id="cd06267">
    <property type="entry name" value="PBP1_LacI_sugar_binding-like"/>
    <property type="match status" value="1"/>
</dbReference>
<dbReference type="InterPro" id="IPR000843">
    <property type="entry name" value="HTH_LacI"/>
</dbReference>
<evidence type="ECO:0000256" key="4">
    <source>
        <dbReference type="ARBA" id="ARBA00023163"/>
    </source>
</evidence>
<organism evidence="6 7">
    <name type="scientific">Kocuria turfanensis</name>
    <dbReference type="NCBI Taxonomy" id="388357"/>
    <lineage>
        <taxon>Bacteria</taxon>
        <taxon>Bacillati</taxon>
        <taxon>Actinomycetota</taxon>
        <taxon>Actinomycetes</taxon>
        <taxon>Micrococcales</taxon>
        <taxon>Micrococcaceae</taxon>
        <taxon>Kocuria</taxon>
    </lineage>
</organism>
<dbReference type="RefSeq" id="WP_062737232.1">
    <property type="nucleotide sequence ID" value="NZ_BJZS01000142.1"/>
</dbReference>
<dbReference type="STRING" id="388357.GCA_001580365_03565"/>
<dbReference type="Gene3D" id="1.10.260.40">
    <property type="entry name" value="lambda repressor-like DNA-binding domains"/>
    <property type="match status" value="1"/>
</dbReference>
<keyword evidence="2" id="KW-0805">Transcription regulation</keyword>
<dbReference type="AlphaFoldDB" id="A0A512III2"/>
<gene>
    <name evidence="6" type="ORF">KTU01_36480</name>
</gene>
<keyword evidence="1" id="KW-0678">Repressor</keyword>
<dbReference type="Pfam" id="PF00356">
    <property type="entry name" value="LacI"/>
    <property type="match status" value="1"/>
</dbReference>
<evidence type="ECO:0000259" key="5">
    <source>
        <dbReference type="PROSITE" id="PS50932"/>
    </source>
</evidence>
<feature type="domain" description="HTH lacI-type" evidence="5">
    <location>
        <begin position="9"/>
        <end position="63"/>
    </location>
</feature>
<dbReference type="Gene3D" id="3.40.50.2300">
    <property type="match status" value="2"/>
</dbReference>
<dbReference type="EMBL" id="BJZS01000142">
    <property type="protein sequence ID" value="GEO97525.1"/>
    <property type="molecule type" value="Genomic_DNA"/>
</dbReference>
<dbReference type="SMART" id="SM00354">
    <property type="entry name" value="HTH_LACI"/>
    <property type="match status" value="1"/>
</dbReference>